<comment type="caution">
    <text evidence="1">The sequence shown here is derived from an EMBL/GenBank/DDBJ whole genome shotgun (WGS) entry which is preliminary data.</text>
</comment>
<sequence>MKESNFAFVENEVFRQNLDEAFDHITTLLPFTESVTYNEAAKSAFCKTIIIYTALIVEALLFYVLDKKFTESDIEDFYTSWELKNMKVLYSVNDSHQIVAGDYSRILGKTGKEKMNLGQIIDFLKAKKAIDSGLFVRLDVIRKLRNEQHIGTHKKVRVYSKKDITDAFSIARDVKKFVQKGI</sequence>
<gene>
    <name evidence="1" type="ORF">COV91_05045</name>
</gene>
<protein>
    <recommendedName>
        <fullName evidence="3">RiboL-PSP-HEPN domain-containing protein</fullName>
    </recommendedName>
</protein>
<reference evidence="1 2" key="1">
    <citation type="submission" date="2017-09" db="EMBL/GenBank/DDBJ databases">
        <title>Depth-based differentiation of microbial function through sediment-hosted aquifers and enrichment of novel symbionts in the deep terrestrial subsurface.</title>
        <authorList>
            <person name="Probst A.J."/>
            <person name="Ladd B."/>
            <person name="Jarett J.K."/>
            <person name="Geller-Mcgrath D.E."/>
            <person name="Sieber C.M."/>
            <person name="Emerson J.B."/>
            <person name="Anantharaman K."/>
            <person name="Thomas B.C."/>
            <person name="Malmstrom R."/>
            <person name="Stieglmeier M."/>
            <person name="Klingl A."/>
            <person name="Woyke T."/>
            <person name="Ryan C.M."/>
            <person name="Banfield J.F."/>
        </authorList>
    </citation>
    <scope>NUCLEOTIDE SEQUENCE [LARGE SCALE GENOMIC DNA]</scope>
    <source>
        <strain evidence="1">CG11_big_fil_rev_8_21_14_0_20_46_11</strain>
    </source>
</reference>
<dbReference type="EMBL" id="PCVG01000066">
    <property type="protein sequence ID" value="PIQ68266.1"/>
    <property type="molecule type" value="Genomic_DNA"/>
</dbReference>
<evidence type="ECO:0008006" key="3">
    <source>
        <dbReference type="Google" id="ProtNLM"/>
    </source>
</evidence>
<accession>A0A2H0KAJ8</accession>
<evidence type="ECO:0000313" key="2">
    <source>
        <dbReference type="Proteomes" id="UP000229342"/>
    </source>
</evidence>
<name>A0A2H0KAJ8_9BACT</name>
<organism evidence="1 2">
    <name type="scientific">Candidatus Taylorbacteria bacterium CG11_big_fil_rev_8_21_14_0_20_46_11</name>
    <dbReference type="NCBI Taxonomy" id="1975025"/>
    <lineage>
        <taxon>Bacteria</taxon>
        <taxon>Candidatus Tayloriibacteriota</taxon>
    </lineage>
</organism>
<dbReference type="AlphaFoldDB" id="A0A2H0KAJ8"/>
<dbReference type="Proteomes" id="UP000229342">
    <property type="component" value="Unassembled WGS sequence"/>
</dbReference>
<proteinExistence type="predicted"/>
<evidence type="ECO:0000313" key="1">
    <source>
        <dbReference type="EMBL" id="PIQ68266.1"/>
    </source>
</evidence>